<organism evidence="2">
    <name type="scientific">Anopheles darlingi</name>
    <name type="common">Mosquito</name>
    <dbReference type="NCBI Taxonomy" id="43151"/>
    <lineage>
        <taxon>Eukaryota</taxon>
        <taxon>Metazoa</taxon>
        <taxon>Ecdysozoa</taxon>
        <taxon>Arthropoda</taxon>
        <taxon>Hexapoda</taxon>
        <taxon>Insecta</taxon>
        <taxon>Pterygota</taxon>
        <taxon>Neoptera</taxon>
        <taxon>Endopterygota</taxon>
        <taxon>Diptera</taxon>
        <taxon>Nematocera</taxon>
        <taxon>Culicoidea</taxon>
        <taxon>Culicidae</taxon>
        <taxon>Anophelinae</taxon>
        <taxon>Anopheles</taxon>
    </lineage>
</organism>
<accession>A0A2M4DF17</accession>
<protein>
    <submittedName>
        <fullName evidence="2">Putative secreted protein</fullName>
    </submittedName>
</protein>
<dbReference type="EMBL" id="GGFL01011911">
    <property type="protein sequence ID" value="MBW76089.1"/>
    <property type="molecule type" value="Transcribed_RNA"/>
</dbReference>
<reference evidence="2" key="1">
    <citation type="submission" date="2018-01" db="EMBL/GenBank/DDBJ databases">
        <title>An insight into the sialome of Amazonian anophelines.</title>
        <authorList>
            <person name="Ribeiro J.M."/>
            <person name="Scarpassa V."/>
            <person name="Calvo E."/>
        </authorList>
    </citation>
    <scope>NUCLEOTIDE SEQUENCE</scope>
</reference>
<keyword evidence="1" id="KW-0732">Signal</keyword>
<feature type="signal peptide" evidence="1">
    <location>
        <begin position="1"/>
        <end position="27"/>
    </location>
</feature>
<evidence type="ECO:0000256" key="1">
    <source>
        <dbReference type="SAM" id="SignalP"/>
    </source>
</evidence>
<evidence type="ECO:0000313" key="2">
    <source>
        <dbReference type="EMBL" id="MBW76089.1"/>
    </source>
</evidence>
<sequence length="87" mass="9534">MHFGFPFCGVCVCVCVLSTAKITPSRTYRVVVVESNDTSFPGGRCTDTWSGGVVTVVLTRAQWLLNSRMIEALEMGNAIMTTRRTIS</sequence>
<dbReference type="AlphaFoldDB" id="A0A2M4DF17"/>
<name>A0A2M4DF17_ANODA</name>
<feature type="chain" id="PRO_5014746942" evidence="1">
    <location>
        <begin position="28"/>
        <end position="87"/>
    </location>
</feature>
<proteinExistence type="predicted"/>